<evidence type="ECO:0000256" key="7">
    <source>
        <dbReference type="SAM" id="Phobius"/>
    </source>
</evidence>
<gene>
    <name evidence="9" type="ORF">Pdw03_1289</name>
</gene>
<organism evidence="9 10">
    <name type="scientific">Penicillium digitatum</name>
    <name type="common">Green mold</name>
    <dbReference type="NCBI Taxonomy" id="36651"/>
    <lineage>
        <taxon>Eukaryota</taxon>
        <taxon>Fungi</taxon>
        <taxon>Dikarya</taxon>
        <taxon>Ascomycota</taxon>
        <taxon>Pezizomycotina</taxon>
        <taxon>Eurotiomycetes</taxon>
        <taxon>Eurotiomycetidae</taxon>
        <taxon>Eurotiales</taxon>
        <taxon>Aspergillaceae</taxon>
        <taxon>Penicillium</taxon>
    </lineage>
</organism>
<comment type="subcellular location">
    <subcellularLocation>
        <location evidence="1">Membrane</location>
        <topology evidence="1">Multi-pass membrane protein</topology>
    </subcellularLocation>
</comment>
<comment type="similarity">
    <text evidence="5">Belongs to the SAT4 family.</text>
</comment>
<evidence type="ECO:0000313" key="10">
    <source>
        <dbReference type="Proteomes" id="UP000595662"/>
    </source>
</evidence>
<dbReference type="GO" id="GO:0016020">
    <property type="term" value="C:membrane"/>
    <property type="evidence" value="ECO:0007669"/>
    <property type="project" value="UniProtKB-SubCell"/>
</dbReference>
<dbReference type="VEuPathDB" id="FungiDB:PDIP_42290"/>
<dbReference type="AlphaFoldDB" id="A0A7T6XSF9"/>
<name>A0A7T6XSF9_PENDI</name>
<feature type="domain" description="Rhodopsin" evidence="8">
    <location>
        <begin position="54"/>
        <end position="229"/>
    </location>
</feature>
<evidence type="ECO:0000256" key="4">
    <source>
        <dbReference type="ARBA" id="ARBA00023136"/>
    </source>
</evidence>
<evidence type="ECO:0000259" key="8">
    <source>
        <dbReference type="Pfam" id="PF20684"/>
    </source>
</evidence>
<sequence>MDIPKPGDGDLNIGTGTFHACWVLTAMVGVALLFRYATKVWVRWALPQVTAPGRIWGTEDLFFLIAWGFDITHMIFVQMSAKWGLGRHFFYLTSEERHNAMKWDFLSQPLAVTSAMVSRAGMMWFLLTCFAASDKKIRLSITVCAIVQVVVNMVTIIQIIVQCGPNPYQTTDRVQYFHYMWTPLPEDGSVKCQSPNVQTTIGFVQGGSNAVIDYFLAVLAAVELWQFFLRTLRRDPHTSFWSHFCRISGTVRSRRIWQTITLSGPLLLSGCASIIKTCKLKSLGDRQDFTYNIVSFILWVKIENYSILLASCAPVARLFLRSFVDHRHEGRSHGYWSHSRSTEHEDSDTELKRRAQAQDRWLDSATVTHPTNTSIRDEEDQWNGHKHQRLSSRISTADSPEYFDDGRVTVKTDIVVQVHDGRSNVSGGTRLSPEGGRSHSAGFQ</sequence>
<keyword evidence="2 7" id="KW-0812">Transmembrane</keyword>
<keyword evidence="4 7" id="KW-0472">Membrane</keyword>
<dbReference type="EMBL" id="CP060778">
    <property type="protein sequence ID" value="QQK46391.1"/>
    <property type="molecule type" value="Genomic_DNA"/>
</dbReference>
<dbReference type="Proteomes" id="UP000595662">
    <property type="component" value="Chromosome 5"/>
</dbReference>
<dbReference type="OMA" id="GMMWFLL"/>
<dbReference type="Pfam" id="PF20684">
    <property type="entry name" value="Fung_rhodopsin"/>
    <property type="match status" value="1"/>
</dbReference>
<evidence type="ECO:0000256" key="2">
    <source>
        <dbReference type="ARBA" id="ARBA00022692"/>
    </source>
</evidence>
<feature type="transmembrane region" description="Helical" evidence="7">
    <location>
        <begin position="139"/>
        <end position="161"/>
    </location>
</feature>
<evidence type="ECO:0000256" key="6">
    <source>
        <dbReference type="SAM" id="MobiDB-lite"/>
    </source>
</evidence>
<protein>
    <submittedName>
        <fullName evidence="9">Peptidase C19 ubiquitin carboxyl-terminal hydrolase 2</fullName>
    </submittedName>
</protein>
<proteinExistence type="inferred from homology"/>
<dbReference type="InterPro" id="IPR049326">
    <property type="entry name" value="Rhodopsin_dom_fungi"/>
</dbReference>
<dbReference type="KEGG" id="pdp:PDIP_42290"/>
<dbReference type="PANTHER" id="PTHR33048">
    <property type="entry name" value="PTH11-LIKE INTEGRAL MEMBRANE PROTEIN (AFU_ORTHOLOGUE AFUA_5G11245)"/>
    <property type="match status" value="1"/>
</dbReference>
<feature type="compositionally biased region" description="Basic and acidic residues" evidence="6">
    <location>
        <begin position="340"/>
        <end position="362"/>
    </location>
</feature>
<dbReference type="PANTHER" id="PTHR33048:SF129">
    <property type="entry name" value="INTEGRAL MEMBRANE PROTEIN-RELATED"/>
    <property type="match status" value="1"/>
</dbReference>
<evidence type="ECO:0000313" key="9">
    <source>
        <dbReference type="EMBL" id="QQK46391.1"/>
    </source>
</evidence>
<evidence type="ECO:0000256" key="3">
    <source>
        <dbReference type="ARBA" id="ARBA00022989"/>
    </source>
</evidence>
<reference evidence="9 10" key="1">
    <citation type="submission" date="2020-08" db="EMBL/GenBank/DDBJ databases">
        <title>The completed genome sequence of the pathogenic ascomycete fungus Penicillium digitatum.</title>
        <authorList>
            <person name="Wang M."/>
        </authorList>
    </citation>
    <scope>NUCLEOTIDE SEQUENCE [LARGE SCALE GENOMIC DNA]</scope>
    <source>
        <strain evidence="9 10">PdW03</strain>
    </source>
</reference>
<dbReference type="InterPro" id="IPR052337">
    <property type="entry name" value="SAT4-like"/>
</dbReference>
<dbReference type="GeneID" id="26232547"/>
<dbReference type="GO" id="GO:0016787">
    <property type="term" value="F:hydrolase activity"/>
    <property type="evidence" value="ECO:0007669"/>
    <property type="project" value="UniProtKB-KW"/>
</dbReference>
<evidence type="ECO:0000256" key="1">
    <source>
        <dbReference type="ARBA" id="ARBA00004141"/>
    </source>
</evidence>
<feature type="region of interest" description="Disordered" evidence="6">
    <location>
        <begin position="331"/>
        <end position="398"/>
    </location>
</feature>
<accession>A0A7T6XSF9</accession>
<keyword evidence="9" id="KW-0378">Hydrolase</keyword>
<dbReference type="RefSeq" id="XP_014535220.1">
    <property type="nucleotide sequence ID" value="XM_014679734.1"/>
</dbReference>
<feature type="compositionally biased region" description="Polar residues" evidence="6">
    <location>
        <begin position="365"/>
        <end position="374"/>
    </location>
</feature>
<keyword evidence="3 7" id="KW-1133">Transmembrane helix</keyword>
<feature type="transmembrane region" description="Helical" evidence="7">
    <location>
        <begin position="12"/>
        <end position="34"/>
    </location>
</feature>
<feature type="transmembrane region" description="Helical" evidence="7">
    <location>
        <begin position="61"/>
        <end position="85"/>
    </location>
</feature>
<feature type="transmembrane region" description="Helical" evidence="7">
    <location>
        <begin position="105"/>
        <end position="127"/>
    </location>
</feature>
<evidence type="ECO:0000256" key="5">
    <source>
        <dbReference type="ARBA" id="ARBA00038359"/>
    </source>
</evidence>
<feature type="region of interest" description="Disordered" evidence="6">
    <location>
        <begin position="420"/>
        <end position="444"/>
    </location>
</feature>